<evidence type="ECO:0000256" key="2">
    <source>
        <dbReference type="ARBA" id="ARBA00004906"/>
    </source>
</evidence>
<dbReference type="InterPro" id="IPR058738">
    <property type="entry name" value="PH-like_AREL1"/>
</dbReference>
<dbReference type="PROSITE" id="PS50237">
    <property type="entry name" value="HECT"/>
    <property type="match status" value="1"/>
</dbReference>
<dbReference type="Pfam" id="PF00632">
    <property type="entry name" value="HECT"/>
    <property type="match status" value="1"/>
</dbReference>
<dbReference type="Proteomes" id="UP000007879">
    <property type="component" value="Unassembled WGS sequence"/>
</dbReference>
<dbReference type="KEGG" id="aqu:100640321"/>
<dbReference type="InterPro" id="IPR050409">
    <property type="entry name" value="E3_ubiq-protein_ligase"/>
</dbReference>
<comment type="catalytic activity">
    <reaction evidence="1">
        <text>S-ubiquitinyl-[E2 ubiquitin-conjugating enzyme]-L-cysteine + [acceptor protein]-L-lysine = [E2 ubiquitin-conjugating enzyme]-L-cysteine + N(6)-ubiquitinyl-[acceptor protein]-L-lysine.</text>
        <dbReference type="EC" id="2.3.2.26"/>
    </reaction>
</comment>
<dbReference type="PANTHER" id="PTHR11254:SF340">
    <property type="entry name" value="APOPTOSIS-RESISTANT E3 UBIQUITIN PROTEIN LIGASE 1"/>
    <property type="match status" value="1"/>
</dbReference>
<evidence type="ECO:0000256" key="6">
    <source>
        <dbReference type="PROSITE-ProRule" id="PRU00104"/>
    </source>
</evidence>
<dbReference type="AlphaFoldDB" id="A0AAN0IYI6"/>
<dbReference type="GO" id="GO:0006511">
    <property type="term" value="P:ubiquitin-dependent protein catabolic process"/>
    <property type="evidence" value="ECO:0007669"/>
    <property type="project" value="TreeGrafter"/>
</dbReference>
<evidence type="ECO:0000313" key="8">
    <source>
        <dbReference type="EnsemblMetazoa" id="XP_019849513.1"/>
    </source>
</evidence>
<proteinExistence type="predicted"/>
<dbReference type="Gene3D" id="3.30.2410.10">
    <property type="entry name" value="Hect, E3 ligase catalytic domain"/>
    <property type="match status" value="1"/>
</dbReference>
<dbReference type="InterPro" id="IPR000569">
    <property type="entry name" value="HECT_dom"/>
</dbReference>
<evidence type="ECO:0000256" key="3">
    <source>
        <dbReference type="ARBA" id="ARBA00012485"/>
    </source>
</evidence>
<evidence type="ECO:0000256" key="4">
    <source>
        <dbReference type="ARBA" id="ARBA00022679"/>
    </source>
</evidence>
<evidence type="ECO:0000259" key="7">
    <source>
        <dbReference type="PROSITE" id="PS50237"/>
    </source>
</evidence>
<evidence type="ECO:0000256" key="1">
    <source>
        <dbReference type="ARBA" id="ARBA00000885"/>
    </source>
</evidence>
<accession>A0AAN0IYI6</accession>
<dbReference type="FunFam" id="3.30.2160.10:FF:000008">
    <property type="entry name" value="Apoptosis-resistant E3 ubiquitin protein ligase 1"/>
    <property type="match status" value="1"/>
</dbReference>
<sequence>MTMGCCFTRKSRSITGLEEGNRLIPHSLEQSVTYSASRARIPSIRNNVLDPRLCTVTWRQLQPTVGGLSVADIRLICGNGSSYSYSRTDYFQVQVQHAYTEREVHCVVEPTGSLVGRSLITVSYTVRVSGEYSVLFMMNGQIIDKIHRPVYQAGPPDPNKTVFHLRAPNIIMETSVFYPILFSPKDSFGNVAALLQDELIFEARKNSPDSPLATLEYVINQIDDDDEERFELLIKIDSPGYYLCCVRHMDRIIGLTNAIAIVLTNQDTIKMKNNITTLFLNIGYKSRMIQNNNRSTKEVWCYLSPRMLQVRGYTLGVISKRLFTCRVCNSTQFIMHSAPERFTIDDGLQPPVTLISPEREVMAAIYYQFIQRNIGGSFQDKVRHFQAELRRQNETENRLDVRITVRRFELLETSMSATSSFSEDMWKRHFFVSFEGEAGIDVGGVSREFINCLCEIMFSGRNPQGLFKGFKQDDMQALVHPNYRKKRDKQFGLAHYRFAGLIVGKCLYETAMGNRLLVRAKFTRSFLAQIVGLRLTWKHFETDDPDLYNYQVKNIKDGDIADLDLSLKFAEEEYNSSTNDSRLVSITPGGTKIPVTETNKMDYLNQLAQHRLGKKVSEEMREFLKGLHMLIPDELIAIFDENELELLMCGVQELSVEDLRSHTVIRHVSETTVDWFWTAVEDFSQDELARLVQFVTGSSQIPSGGFAELRPPFLLATSGERGSRLPYAHTCFNHLCLPECDSYEQFRTGLMTAINEGSEGIFMS</sequence>
<dbReference type="GO" id="GO:0043066">
    <property type="term" value="P:negative regulation of apoptotic process"/>
    <property type="evidence" value="ECO:0007669"/>
    <property type="project" value="TreeGrafter"/>
</dbReference>
<dbReference type="PANTHER" id="PTHR11254">
    <property type="entry name" value="HECT DOMAIN UBIQUITIN-PROTEIN LIGASE"/>
    <property type="match status" value="1"/>
</dbReference>
<dbReference type="Pfam" id="PF25916">
    <property type="entry name" value="AREL1_PH-like"/>
    <property type="match status" value="1"/>
</dbReference>
<reference evidence="9" key="1">
    <citation type="journal article" date="2010" name="Nature">
        <title>The Amphimedon queenslandica genome and the evolution of animal complexity.</title>
        <authorList>
            <person name="Srivastava M."/>
            <person name="Simakov O."/>
            <person name="Chapman J."/>
            <person name="Fahey B."/>
            <person name="Gauthier M.E."/>
            <person name="Mitros T."/>
            <person name="Richards G.S."/>
            <person name="Conaco C."/>
            <person name="Dacre M."/>
            <person name="Hellsten U."/>
            <person name="Larroux C."/>
            <person name="Putnam N.H."/>
            <person name="Stanke M."/>
            <person name="Adamska M."/>
            <person name="Darling A."/>
            <person name="Degnan S.M."/>
            <person name="Oakley T.H."/>
            <person name="Plachetzki D.C."/>
            <person name="Zhai Y."/>
            <person name="Adamski M."/>
            <person name="Calcino A."/>
            <person name="Cummins S.F."/>
            <person name="Goodstein D.M."/>
            <person name="Harris C."/>
            <person name="Jackson D.J."/>
            <person name="Leys S.P."/>
            <person name="Shu S."/>
            <person name="Woodcroft B.J."/>
            <person name="Vervoort M."/>
            <person name="Kosik K.S."/>
            <person name="Manning G."/>
            <person name="Degnan B.M."/>
            <person name="Rokhsar D.S."/>
        </authorList>
    </citation>
    <scope>NUCLEOTIDE SEQUENCE [LARGE SCALE GENOMIC DNA]</scope>
</reference>
<comment type="pathway">
    <text evidence="2">Protein modification; protein ubiquitination.</text>
</comment>
<dbReference type="GeneID" id="100640321"/>
<protein>
    <recommendedName>
        <fullName evidence="3">HECT-type E3 ubiquitin transferase</fullName>
        <ecNumber evidence="3">2.3.2.26</ecNumber>
    </recommendedName>
</protein>
<dbReference type="CDD" id="cd00078">
    <property type="entry name" value="HECTc"/>
    <property type="match status" value="1"/>
</dbReference>
<dbReference type="Gene3D" id="3.30.2160.10">
    <property type="entry name" value="Hect, E3 ligase catalytic domain"/>
    <property type="match status" value="1"/>
</dbReference>
<reference evidence="8" key="2">
    <citation type="submission" date="2024-06" db="UniProtKB">
        <authorList>
            <consortium name="EnsemblMetazoa"/>
        </authorList>
    </citation>
    <scope>IDENTIFICATION</scope>
</reference>
<name>A0AAN0IYI6_AMPQE</name>
<dbReference type="SUPFAM" id="SSF56204">
    <property type="entry name" value="Hect, E3 ligase catalytic domain"/>
    <property type="match status" value="1"/>
</dbReference>
<dbReference type="GO" id="GO:0005829">
    <property type="term" value="C:cytosol"/>
    <property type="evidence" value="ECO:0007669"/>
    <property type="project" value="TreeGrafter"/>
</dbReference>
<dbReference type="EnsemblMetazoa" id="XM_019993954.1">
    <property type="protein sequence ID" value="XP_019849513.1"/>
    <property type="gene ID" value="LOC100640321"/>
</dbReference>
<dbReference type="GO" id="GO:0061630">
    <property type="term" value="F:ubiquitin protein ligase activity"/>
    <property type="evidence" value="ECO:0007669"/>
    <property type="project" value="UniProtKB-EC"/>
</dbReference>
<keyword evidence="9" id="KW-1185">Reference proteome</keyword>
<evidence type="ECO:0000256" key="5">
    <source>
        <dbReference type="ARBA" id="ARBA00022786"/>
    </source>
</evidence>
<dbReference type="EC" id="2.3.2.26" evidence="3"/>
<dbReference type="InterPro" id="IPR035983">
    <property type="entry name" value="Hect_E3_ubiquitin_ligase"/>
</dbReference>
<feature type="active site" description="Glycyl thioester intermediate" evidence="6">
    <location>
        <position position="731"/>
    </location>
</feature>
<dbReference type="SMART" id="SM00119">
    <property type="entry name" value="HECTc"/>
    <property type="match status" value="1"/>
</dbReference>
<evidence type="ECO:0000313" key="9">
    <source>
        <dbReference type="Proteomes" id="UP000007879"/>
    </source>
</evidence>
<dbReference type="RefSeq" id="XP_019849513.1">
    <property type="nucleotide sequence ID" value="XM_019993954.1"/>
</dbReference>
<dbReference type="GO" id="GO:0000209">
    <property type="term" value="P:protein polyubiquitination"/>
    <property type="evidence" value="ECO:0007669"/>
    <property type="project" value="TreeGrafter"/>
</dbReference>
<feature type="domain" description="HECT" evidence="7">
    <location>
        <begin position="422"/>
        <end position="764"/>
    </location>
</feature>
<keyword evidence="4" id="KW-0808">Transferase</keyword>
<organism evidence="8 9">
    <name type="scientific">Amphimedon queenslandica</name>
    <name type="common">Sponge</name>
    <dbReference type="NCBI Taxonomy" id="400682"/>
    <lineage>
        <taxon>Eukaryota</taxon>
        <taxon>Metazoa</taxon>
        <taxon>Porifera</taxon>
        <taxon>Demospongiae</taxon>
        <taxon>Heteroscleromorpha</taxon>
        <taxon>Haplosclerida</taxon>
        <taxon>Niphatidae</taxon>
        <taxon>Amphimedon</taxon>
    </lineage>
</organism>
<keyword evidence="5 6" id="KW-0833">Ubl conjugation pathway</keyword>
<dbReference type="Gene3D" id="3.90.1750.10">
    <property type="entry name" value="Hect, E3 ligase catalytic domains"/>
    <property type="match status" value="1"/>
</dbReference>